<keyword evidence="3 7" id="KW-0808">Transferase</keyword>
<organism evidence="7 8">
    <name type="scientific">Caenispirillum bisanense</name>
    <dbReference type="NCBI Taxonomy" id="414052"/>
    <lineage>
        <taxon>Bacteria</taxon>
        <taxon>Pseudomonadati</taxon>
        <taxon>Pseudomonadota</taxon>
        <taxon>Alphaproteobacteria</taxon>
        <taxon>Rhodospirillales</taxon>
        <taxon>Novispirillaceae</taxon>
        <taxon>Caenispirillum</taxon>
    </lineage>
</organism>
<dbReference type="OrthoDB" id="186663at2"/>
<keyword evidence="2" id="KW-0328">Glycosyltransferase</keyword>
<accession>A0A286GQ37</accession>
<reference evidence="7 8" key="1">
    <citation type="submission" date="2017-09" db="EMBL/GenBank/DDBJ databases">
        <authorList>
            <person name="Ehlers B."/>
            <person name="Leendertz F.H."/>
        </authorList>
    </citation>
    <scope>NUCLEOTIDE SEQUENCE [LARGE SCALE GENOMIC DNA]</scope>
    <source>
        <strain evidence="7 8">USBA 140</strain>
    </source>
</reference>
<sequence>MKVTFVMFGAWFAQGGMEKFNRRLIRCLNELPGVKPQVFSVLDPPNAPCPAPFRTGDGKKKPVMDAVGMHLLTKRPDVLLLAHADFLPLAAIARVVAPKCKVVLFANGPEVWGDAAHRHTPGWEFFAARKSLHTVAALSETTLKRMSRRYQIPRDRFVLFPQAVDGPQELVERRHGNVLLTVARLGVRDVNKGVGLVIRAMPRLLERFPALRYRIVGSGPLIEPLWDFAIEHGVHRRVEFLGPLDDAALAKVYREADAVVLPSKKEGSGLAFIEAWSYGLPVIGGTDDAAAWLIEDGVTGLTAPPGQVGSAIHRLLLDPKAAREMGRKGHALIEGRFDHGAFRARLAALLGVPETAPAPPPQPAALPDMPEADWEEVEWEAKQRE</sequence>
<feature type="domain" description="Glycosyltransferase subfamily 4-like N-terminal" evidence="6">
    <location>
        <begin position="15"/>
        <end position="165"/>
    </location>
</feature>
<evidence type="ECO:0000259" key="5">
    <source>
        <dbReference type="Pfam" id="PF00534"/>
    </source>
</evidence>
<evidence type="ECO:0000256" key="4">
    <source>
        <dbReference type="SAM" id="MobiDB-lite"/>
    </source>
</evidence>
<dbReference type="Pfam" id="PF13439">
    <property type="entry name" value="Glyco_transf_4"/>
    <property type="match status" value="1"/>
</dbReference>
<dbReference type="RefSeq" id="WP_097280070.1">
    <property type="nucleotide sequence ID" value="NZ_OCNJ01000006.1"/>
</dbReference>
<name>A0A286GQ37_9PROT</name>
<dbReference type="InterPro" id="IPR001296">
    <property type="entry name" value="Glyco_trans_1"/>
</dbReference>
<dbReference type="EMBL" id="OCNJ01000006">
    <property type="protein sequence ID" value="SOD97199.1"/>
    <property type="molecule type" value="Genomic_DNA"/>
</dbReference>
<dbReference type="Proteomes" id="UP000219621">
    <property type="component" value="Unassembled WGS sequence"/>
</dbReference>
<dbReference type="InterPro" id="IPR028098">
    <property type="entry name" value="Glyco_trans_4-like_N"/>
</dbReference>
<protein>
    <submittedName>
        <fullName evidence="7">Glycosyltransferase involved in cell wall bisynthesis</fullName>
    </submittedName>
</protein>
<dbReference type="CDD" id="cd03801">
    <property type="entry name" value="GT4_PimA-like"/>
    <property type="match status" value="1"/>
</dbReference>
<evidence type="ECO:0000256" key="2">
    <source>
        <dbReference type="ARBA" id="ARBA00022676"/>
    </source>
</evidence>
<dbReference type="PANTHER" id="PTHR12526:SF640">
    <property type="entry name" value="COLANIC ACID BIOSYNTHESIS GLYCOSYLTRANSFERASE WCAL-RELATED"/>
    <property type="match status" value="1"/>
</dbReference>
<dbReference type="GO" id="GO:0016757">
    <property type="term" value="F:glycosyltransferase activity"/>
    <property type="evidence" value="ECO:0007669"/>
    <property type="project" value="UniProtKB-KW"/>
</dbReference>
<evidence type="ECO:0000313" key="7">
    <source>
        <dbReference type="EMBL" id="SOD97199.1"/>
    </source>
</evidence>
<evidence type="ECO:0000313" key="8">
    <source>
        <dbReference type="Proteomes" id="UP000219621"/>
    </source>
</evidence>
<dbReference type="Gene3D" id="3.40.50.2000">
    <property type="entry name" value="Glycogen Phosphorylase B"/>
    <property type="match status" value="2"/>
</dbReference>
<evidence type="ECO:0000259" key="6">
    <source>
        <dbReference type="Pfam" id="PF13439"/>
    </source>
</evidence>
<dbReference type="SUPFAM" id="SSF53756">
    <property type="entry name" value="UDP-Glycosyltransferase/glycogen phosphorylase"/>
    <property type="match status" value="1"/>
</dbReference>
<evidence type="ECO:0000256" key="1">
    <source>
        <dbReference type="ARBA" id="ARBA00009481"/>
    </source>
</evidence>
<comment type="similarity">
    <text evidence="1">Belongs to the glycosyltransferase group 1 family. Glycosyltransferase 4 subfamily.</text>
</comment>
<dbReference type="AlphaFoldDB" id="A0A286GQ37"/>
<keyword evidence="8" id="KW-1185">Reference proteome</keyword>
<gene>
    <name evidence="7" type="ORF">SAMN05421508_106323</name>
</gene>
<dbReference type="Pfam" id="PF00534">
    <property type="entry name" value="Glycos_transf_1"/>
    <property type="match status" value="1"/>
</dbReference>
<feature type="region of interest" description="Disordered" evidence="4">
    <location>
        <begin position="353"/>
        <end position="385"/>
    </location>
</feature>
<dbReference type="PANTHER" id="PTHR12526">
    <property type="entry name" value="GLYCOSYLTRANSFERASE"/>
    <property type="match status" value="1"/>
</dbReference>
<feature type="domain" description="Glycosyl transferase family 1" evidence="5">
    <location>
        <begin position="174"/>
        <end position="329"/>
    </location>
</feature>
<proteinExistence type="inferred from homology"/>
<evidence type="ECO:0000256" key="3">
    <source>
        <dbReference type="ARBA" id="ARBA00022679"/>
    </source>
</evidence>